<dbReference type="PROSITE" id="PS00941">
    <property type="entry name" value="CARBOXYLESTERASE_B_2"/>
    <property type="match status" value="1"/>
</dbReference>
<protein>
    <submittedName>
        <fullName evidence="6">Neuroligin-4, X-linked-like</fullName>
    </submittedName>
</protein>
<evidence type="ECO:0000259" key="4">
    <source>
        <dbReference type="Pfam" id="PF00135"/>
    </source>
</evidence>
<dbReference type="InterPro" id="IPR029058">
    <property type="entry name" value="AB_hydrolase_fold"/>
</dbReference>
<evidence type="ECO:0000313" key="5">
    <source>
        <dbReference type="Proteomes" id="UP000694865"/>
    </source>
</evidence>
<evidence type="ECO:0000256" key="3">
    <source>
        <dbReference type="SAM" id="Phobius"/>
    </source>
</evidence>
<keyword evidence="5" id="KW-1185">Reference proteome</keyword>
<dbReference type="InterPro" id="IPR002018">
    <property type="entry name" value="CarbesteraseB"/>
</dbReference>
<reference evidence="6" key="1">
    <citation type="submission" date="2025-08" db="UniProtKB">
        <authorList>
            <consortium name="RefSeq"/>
        </authorList>
    </citation>
    <scope>IDENTIFICATION</scope>
    <source>
        <tissue evidence="6">Testes</tissue>
    </source>
</reference>
<feature type="transmembrane region" description="Helical" evidence="3">
    <location>
        <begin position="502"/>
        <end position="527"/>
    </location>
</feature>
<keyword evidence="3" id="KW-0812">Transmembrane</keyword>
<dbReference type="GeneID" id="100378389"/>
<dbReference type="InterPro" id="IPR051093">
    <property type="entry name" value="Neuroligin/BSAL"/>
</dbReference>
<evidence type="ECO:0000256" key="1">
    <source>
        <dbReference type="ARBA" id="ARBA00005964"/>
    </source>
</evidence>
<dbReference type="RefSeq" id="XP_006822406.1">
    <property type="nucleotide sequence ID" value="XM_006822343.1"/>
</dbReference>
<dbReference type="Gene3D" id="3.40.50.1820">
    <property type="entry name" value="alpha/beta hydrolase"/>
    <property type="match status" value="1"/>
</dbReference>
<keyword evidence="2" id="KW-0732">Signal</keyword>
<evidence type="ECO:0000256" key="2">
    <source>
        <dbReference type="ARBA" id="ARBA00022729"/>
    </source>
</evidence>
<dbReference type="Pfam" id="PF00135">
    <property type="entry name" value="COesterase"/>
    <property type="match status" value="1"/>
</dbReference>
<proteinExistence type="inferred from homology"/>
<keyword evidence="3" id="KW-0472">Membrane</keyword>
<accession>A0ABM0MQW5</accession>
<dbReference type="SUPFAM" id="SSF53474">
    <property type="entry name" value="alpha/beta-Hydrolases"/>
    <property type="match status" value="1"/>
</dbReference>
<gene>
    <name evidence="6" type="primary">LOC100378389</name>
</gene>
<feature type="domain" description="Carboxylesterase type B" evidence="4">
    <location>
        <begin position="23"/>
        <end position="463"/>
    </location>
</feature>
<evidence type="ECO:0000313" key="6">
    <source>
        <dbReference type="RefSeq" id="XP_006822406.1"/>
    </source>
</evidence>
<sequence>MIPQLVSSMQRNSELSVHSHITRYYPHLLHTDFDEDCLTLNIYVPADVADRSLAVMLWIPPGHTSMTYDGNVLSATQTVIVITTNYRLGALGFLSTMDRYALGNYGLLDQQLAIRWVKDNIANFGGDPSKITIFGGGVSVGFHMLSPTNKGLFQRGISESGVPTSSQLAGKPATWARKLGKNLNCSDVSDHGRLLTCLRSSSWQDIVNNNPAQNTLTTLEGQFAPVVDGEFITDTPENMIYKSNFSNYDYLLGFNSHEGAMLYNLFGQTLYPEILNSPGLSSTQFNQLLEDDIQGSYDDELDLVADACIYKYTDWQNTFSEFDRLTNFMNFKEDKLLIAPTIDTARKHERAPGTGRLYLYQFSYRSSVTTSPPWIEGAIHGDEISYVFGVPKLTPSTYSSAEQALSDDMMTYWGNFAKNGNPNFGDATDVTWPEFTNEEELYIDLGIDVTVKDHVRANDVAFWVEYIPNLLSKTCQPLPSNCINVVGSDLGLSLTLKGTSTLIQSLVIVVFFLIIVIAMMMAVLCGYVQKVKSARVQCLKLNAVTKKLENICDSLDRNNDNSDNMTKL</sequence>
<keyword evidence="3" id="KW-1133">Transmembrane helix</keyword>
<dbReference type="PANTHER" id="PTHR43903">
    <property type="entry name" value="NEUROLIGIN"/>
    <property type="match status" value="1"/>
</dbReference>
<dbReference type="InterPro" id="IPR019819">
    <property type="entry name" value="Carboxylesterase_B_CS"/>
</dbReference>
<comment type="similarity">
    <text evidence="1">Belongs to the type-B carboxylesterase/lipase family.</text>
</comment>
<organism evidence="5 6">
    <name type="scientific">Saccoglossus kowalevskii</name>
    <name type="common">Acorn worm</name>
    <dbReference type="NCBI Taxonomy" id="10224"/>
    <lineage>
        <taxon>Eukaryota</taxon>
        <taxon>Metazoa</taxon>
        <taxon>Hemichordata</taxon>
        <taxon>Enteropneusta</taxon>
        <taxon>Harrimaniidae</taxon>
        <taxon>Saccoglossus</taxon>
    </lineage>
</organism>
<dbReference type="Proteomes" id="UP000694865">
    <property type="component" value="Unplaced"/>
</dbReference>
<name>A0ABM0MQW5_SACKO</name>